<dbReference type="AlphaFoldDB" id="A0A285UPL6"/>
<accession>A0A285UPL6</accession>
<gene>
    <name evidence="2" type="ORF">SAMN05892877_111238</name>
</gene>
<sequence>MKKIRDASMIIGLLENGQFNPALSQEIADTLQKLSEMSEENPHATFKGQTTVKLNFSVKDGMVTIGVDMESKTPKRPRKNSVFWVVEDGALSTEHPRQHDMFSTRAVPDAGLSAGAQ</sequence>
<dbReference type="Proteomes" id="UP000219167">
    <property type="component" value="Unassembled WGS sequence"/>
</dbReference>
<dbReference type="EMBL" id="OBQD01000011">
    <property type="protein sequence ID" value="SOC43810.1"/>
    <property type="molecule type" value="Genomic_DNA"/>
</dbReference>
<dbReference type="RefSeq" id="WP_097141331.1">
    <property type="nucleotide sequence ID" value="NZ_OBQD01000011.1"/>
</dbReference>
<evidence type="ECO:0000256" key="1">
    <source>
        <dbReference type="SAM" id="MobiDB-lite"/>
    </source>
</evidence>
<evidence type="ECO:0000313" key="2">
    <source>
        <dbReference type="EMBL" id="SOC43810.1"/>
    </source>
</evidence>
<name>A0A285UPL6_9HYPH</name>
<keyword evidence="3" id="KW-1185">Reference proteome</keyword>
<dbReference type="OrthoDB" id="7916611at2"/>
<organism evidence="2 3">
    <name type="scientific">Rhizobium subbaraonis</name>
    <dbReference type="NCBI Taxonomy" id="908946"/>
    <lineage>
        <taxon>Bacteria</taxon>
        <taxon>Pseudomonadati</taxon>
        <taxon>Pseudomonadota</taxon>
        <taxon>Alphaproteobacteria</taxon>
        <taxon>Hyphomicrobiales</taxon>
        <taxon>Rhizobiaceae</taxon>
        <taxon>Rhizobium/Agrobacterium group</taxon>
        <taxon>Rhizobium</taxon>
    </lineage>
</organism>
<reference evidence="2 3" key="1">
    <citation type="submission" date="2017-08" db="EMBL/GenBank/DDBJ databases">
        <authorList>
            <person name="de Groot N.N."/>
        </authorList>
    </citation>
    <scope>NUCLEOTIDE SEQUENCE [LARGE SCALE GENOMIC DNA]</scope>
    <source>
        <strain evidence="2 3">JC85</strain>
    </source>
</reference>
<feature type="region of interest" description="Disordered" evidence="1">
    <location>
        <begin position="94"/>
        <end position="117"/>
    </location>
</feature>
<evidence type="ECO:0000313" key="3">
    <source>
        <dbReference type="Proteomes" id="UP000219167"/>
    </source>
</evidence>
<protein>
    <submittedName>
        <fullName evidence="2">Uncharacterized protein</fullName>
    </submittedName>
</protein>
<proteinExistence type="predicted"/>